<evidence type="ECO:0000256" key="1">
    <source>
        <dbReference type="ARBA" id="ARBA00004138"/>
    </source>
</evidence>
<dbReference type="InterPro" id="IPR027267">
    <property type="entry name" value="AH/BAR_dom_sf"/>
</dbReference>
<dbReference type="Proteomes" id="UP000053097">
    <property type="component" value="Unassembled WGS sequence"/>
</dbReference>
<accession>A0A026VYG2</accession>
<gene>
    <name evidence="9" type="ORF">X777_13196</name>
</gene>
<evidence type="ECO:0000313" key="9">
    <source>
        <dbReference type="EMBL" id="EZA48690.1"/>
    </source>
</evidence>
<dbReference type="GO" id="GO:0060271">
    <property type="term" value="P:cilium assembly"/>
    <property type="evidence" value="ECO:0007669"/>
    <property type="project" value="InterPro"/>
</dbReference>
<comment type="subcellular location">
    <subcellularLocation>
        <location evidence="1">Cell projection</location>
        <location evidence="1">Cilium</location>
    </subcellularLocation>
    <subcellularLocation>
        <location evidence="2">Cytoplasm</location>
        <location evidence="2">Cytoskeleton</location>
    </subcellularLocation>
</comment>
<dbReference type="OrthoDB" id="60621at2759"/>
<dbReference type="AlphaFoldDB" id="A0A026VYG2"/>
<dbReference type="OMA" id="WMLMNND"/>
<proteinExistence type="inferred from homology"/>
<dbReference type="EMBL" id="KK107578">
    <property type="protein sequence ID" value="EZA48690.1"/>
    <property type="molecule type" value="Genomic_DNA"/>
</dbReference>
<evidence type="ECO:0000256" key="8">
    <source>
        <dbReference type="SAM" id="MobiDB-lite"/>
    </source>
</evidence>
<dbReference type="STRING" id="2015173.A0A026VYG2"/>
<dbReference type="CDD" id="cd07598">
    <property type="entry name" value="BAR_FAM92"/>
    <property type="match status" value="1"/>
</dbReference>
<evidence type="ECO:0000256" key="2">
    <source>
        <dbReference type="ARBA" id="ARBA00004245"/>
    </source>
</evidence>
<dbReference type="Gene3D" id="1.20.1270.60">
    <property type="entry name" value="Arfaptin homology (AH) domain/BAR domain"/>
    <property type="match status" value="1"/>
</dbReference>
<evidence type="ECO:0008006" key="11">
    <source>
        <dbReference type="Google" id="ProtNLM"/>
    </source>
</evidence>
<keyword evidence="6" id="KW-0966">Cell projection</keyword>
<feature type="region of interest" description="Disordered" evidence="8">
    <location>
        <begin position="287"/>
        <end position="316"/>
    </location>
</feature>
<sequence>MLRVRSQNSVYEQEAKFVQDRITGVEKHFAELCTIFAAFTRKAARLRDKSDELAKVIQVYGDSETINRSMSTGLANFSATLSVVGDYRDAEVQRLDAKVIAPLSQYAIICKHARDDVKNTFAARDREFTRRRQLDKVRERNPRNRQMISQAESELMKASVEVSRVVKGLEEQINSFERRKLHDLKSVLLDFVTIELSFHTKALELMTKAYQDIVSIDEIKDLEDFQIARGEMNAEFRETMRAPDSVTRLDTVNRTSFRHAYSLMNLANRFCNTDSVQTGFTNSSESVQVEEYADSTEETESESIREKPVRTRHKSM</sequence>
<dbReference type="PANTHER" id="PTHR21223:SF2">
    <property type="entry name" value="CBY1-INTERACTING BAR DOMAIN-CONTAINING PROTEIN HOMOLOG"/>
    <property type="match status" value="1"/>
</dbReference>
<organism evidence="9 10">
    <name type="scientific">Ooceraea biroi</name>
    <name type="common">Clonal raider ant</name>
    <name type="synonym">Cerapachys biroi</name>
    <dbReference type="NCBI Taxonomy" id="2015173"/>
    <lineage>
        <taxon>Eukaryota</taxon>
        <taxon>Metazoa</taxon>
        <taxon>Ecdysozoa</taxon>
        <taxon>Arthropoda</taxon>
        <taxon>Hexapoda</taxon>
        <taxon>Insecta</taxon>
        <taxon>Pterygota</taxon>
        <taxon>Neoptera</taxon>
        <taxon>Endopterygota</taxon>
        <taxon>Hymenoptera</taxon>
        <taxon>Apocrita</taxon>
        <taxon>Aculeata</taxon>
        <taxon>Formicoidea</taxon>
        <taxon>Formicidae</taxon>
        <taxon>Dorylinae</taxon>
        <taxon>Ooceraea</taxon>
    </lineage>
</organism>
<dbReference type="InterPro" id="IPR009602">
    <property type="entry name" value="CBAR/FAM92"/>
</dbReference>
<keyword evidence="4" id="KW-0970">Cilium biogenesis/degradation</keyword>
<keyword evidence="5" id="KW-0206">Cytoskeleton</keyword>
<dbReference type="GO" id="GO:0035869">
    <property type="term" value="C:ciliary transition zone"/>
    <property type="evidence" value="ECO:0007669"/>
    <property type="project" value="TreeGrafter"/>
</dbReference>
<protein>
    <recommendedName>
        <fullName evidence="11">Protein FAM92A1</fullName>
    </recommendedName>
</protein>
<keyword evidence="3" id="KW-0963">Cytoplasm</keyword>
<dbReference type="SUPFAM" id="SSF103657">
    <property type="entry name" value="BAR/IMD domain-like"/>
    <property type="match status" value="1"/>
</dbReference>
<reference evidence="9 10" key="1">
    <citation type="journal article" date="2014" name="Curr. Biol.">
        <title>The genome of the clonal raider ant Cerapachys biroi.</title>
        <authorList>
            <person name="Oxley P.R."/>
            <person name="Ji L."/>
            <person name="Fetter-Pruneda I."/>
            <person name="McKenzie S.K."/>
            <person name="Li C."/>
            <person name="Hu H."/>
            <person name="Zhang G."/>
            <person name="Kronauer D.J."/>
        </authorList>
    </citation>
    <scope>NUCLEOTIDE SEQUENCE [LARGE SCALE GENOMIC DNA]</scope>
</reference>
<comment type="similarity">
    <text evidence="7">Belongs to the CIBAR family.</text>
</comment>
<evidence type="ECO:0000256" key="7">
    <source>
        <dbReference type="ARBA" id="ARBA00029449"/>
    </source>
</evidence>
<evidence type="ECO:0000256" key="5">
    <source>
        <dbReference type="ARBA" id="ARBA00023212"/>
    </source>
</evidence>
<dbReference type="InterPro" id="IPR035590">
    <property type="entry name" value="BAR_CBAR1/2"/>
</dbReference>
<evidence type="ECO:0000256" key="4">
    <source>
        <dbReference type="ARBA" id="ARBA00022794"/>
    </source>
</evidence>
<feature type="compositionally biased region" description="Acidic residues" evidence="8">
    <location>
        <begin position="291"/>
        <end position="301"/>
    </location>
</feature>
<evidence type="ECO:0000256" key="6">
    <source>
        <dbReference type="ARBA" id="ARBA00023273"/>
    </source>
</evidence>
<evidence type="ECO:0000256" key="3">
    <source>
        <dbReference type="ARBA" id="ARBA00022490"/>
    </source>
</evidence>
<name>A0A026VYG2_OOCBI</name>
<evidence type="ECO:0000313" key="10">
    <source>
        <dbReference type="Proteomes" id="UP000053097"/>
    </source>
</evidence>
<dbReference type="GO" id="GO:0036064">
    <property type="term" value="C:ciliary basal body"/>
    <property type="evidence" value="ECO:0007669"/>
    <property type="project" value="TreeGrafter"/>
</dbReference>
<dbReference type="Pfam" id="PF06730">
    <property type="entry name" value="FAM92"/>
    <property type="match status" value="1"/>
</dbReference>
<keyword evidence="10" id="KW-1185">Reference proteome</keyword>
<dbReference type="PANTHER" id="PTHR21223">
    <property type="entry name" value="CBY1-INTERACTING BAR DOMAIN-CONTAINING PROTEIN HOMOLOG"/>
    <property type="match status" value="1"/>
</dbReference>